<dbReference type="Proteomes" id="UP000469558">
    <property type="component" value="Unassembled WGS sequence"/>
</dbReference>
<evidence type="ECO:0000313" key="3">
    <source>
        <dbReference type="EMBL" id="TVY54125.1"/>
    </source>
</evidence>
<dbReference type="Pfam" id="PF00106">
    <property type="entry name" value="adh_short"/>
    <property type="match status" value="1"/>
</dbReference>
<gene>
    <name evidence="3" type="ORF">LSUE1_G010155</name>
</gene>
<keyword evidence="1" id="KW-0521">NADP</keyword>
<dbReference type="EMBL" id="QGMK01003124">
    <property type="protein sequence ID" value="TVY54125.1"/>
    <property type="molecule type" value="Genomic_DNA"/>
</dbReference>
<accession>A0A8T9BWR5</accession>
<dbReference type="InterPro" id="IPR036291">
    <property type="entry name" value="NAD(P)-bd_dom_sf"/>
</dbReference>
<dbReference type="InterPro" id="IPR002347">
    <property type="entry name" value="SDR_fam"/>
</dbReference>
<dbReference type="PRINTS" id="PR00081">
    <property type="entry name" value="GDHRDH"/>
</dbReference>
<dbReference type="InterPro" id="IPR052184">
    <property type="entry name" value="SDR_enzymes"/>
</dbReference>
<comment type="similarity">
    <text evidence="2">Belongs to the short-chain dehydrogenases/reductases (SDR) family.</text>
</comment>
<organism evidence="3 4">
    <name type="scientific">Lachnellula suecica</name>
    <dbReference type="NCBI Taxonomy" id="602035"/>
    <lineage>
        <taxon>Eukaryota</taxon>
        <taxon>Fungi</taxon>
        <taxon>Dikarya</taxon>
        <taxon>Ascomycota</taxon>
        <taxon>Pezizomycotina</taxon>
        <taxon>Leotiomycetes</taxon>
        <taxon>Helotiales</taxon>
        <taxon>Lachnaceae</taxon>
        <taxon>Lachnellula</taxon>
    </lineage>
</organism>
<dbReference type="PRINTS" id="PR00080">
    <property type="entry name" value="SDRFAMILY"/>
</dbReference>
<dbReference type="Gene3D" id="3.40.50.720">
    <property type="entry name" value="NAD(P)-binding Rossmann-like Domain"/>
    <property type="match status" value="1"/>
</dbReference>
<dbReference type="SUPFAM" id="SSF51735">
    <property type="entry name" value="NAD(P)-binding Rossmann-fold domains"/>
    <property type="match status" value="1"/>
</dbReference>
<dbReference type="GO" id="GO:0016616">
    <property type="term" value="F:oxidoreductase activity, acting on the CH-OH group of donors, NAD or NADP as acceptor"/>
    <property type="evidence" value="ECO:0007669"/>
    <property type="project" value="TreeGrafter"/>
</dbReference>
<name>A0A8T9BWR5_9HELO</name>
<dbReference type="PANTHER" id="PTHR45458:SF3">
    <property type="entry name" value="CHAIN DEHYDROGENASE (ATSC), PUTATIVE-RELATED"/>
    <property type="match status" value="1"/>
</dbReference>
<comment type="caution">
    <text evidence="3">The sequence shown here is derived from an EMBL/GenBank/DDBJ whole genome shotgun (WGS) entry which is preliminary data.</text>
</comment>
<proteinExistence type="inferred from homology"/>
<protein>
    <submittedName>
        <fullName evidence="3">Putative oxidoreductase</fullName>
    </submittedName>
</protein>
<reference evidence="3 4" key="1">
    <citation type="submission" date="2018-05" db="EMBL/GenBank/DDBJ databases">
        <title>Genome sequencing and assembly of the regulated plant pathogen Lachnellula willkommii and related sister species for the development of diagnostic species identification markers.</title>
        <authorList>
            <person name="Giroux E."/>
            <person name="Bilodeau G."/>
        </authorList>
    </citation>
    <scope>NUCLEOTIDE SEQUENCE [LARGE SCALE GENOMIC DNA]</scope>
    <source>
        <strain evidence="3 4">CBS 268.59</strain>
    </source>
</reference>
<dbReference type="PANTHER" id="PTHR45458">
    <property type="entry name" value="SHORT-CHAIN DEHYDROGENASE/REDUCTASE SDR"/>
    <property type="match status" value="1"/>
</dbReference>
<keyword evidence="4" id="KW-1185">Reference proteome</keyword>
<evidence type="ECO:0000256" key="1">
    <source>
        <dbReference type="ARBA" id="ARBA00022857"/>
    </source>
</evidence>
<dbReference type="InterPro" id="IPR020904">
    <property type="entry name" value="Sc_DH/Rdtase_CS"/>
</dbReference>
<dbReference type="OrthoDB" id="7289984at2759"/>
<dbReference type="PROSITE" id="PS00061">
    <property type="entry name" value="ADH_SHORT"/>
    <property type="match status" value="1"/>
</dbReference>
<evidence type="ECO:0000256" key="2">
    <source>
        <dbReference type="RuleBase" id="RU000363"/>
    </source>
</evidence>
<dbReference type="AlphaFoldDB" id="A0A8T9BWR5"/>
<evidence type="ECO:0000313" key="4">
    <source>
        <dbReference type="Proteomes" id="UP000469558"/>
    </source>
</evidence>
<feature type="non-terminal residue" evidence="3">
    <location>
        <position position="1"/>
    </location>
</feature>
<sequence>RNTSSSPALTALAASNPNIHILPGDITSLPQLRAAADSISKITGGSLDVLVNNAGYVEDVTGGLLPSSLTDDENLPRVVDSFNKSIETNVLGAIYVTNALLRLILKGEQKKIVHTSSGMADTDLVLKSGLGYAVPYSASKAALNLVVAKFAAELGPQGVKVVAMSPGWVDTDDEVSPEKEAAVQYMASQFAKVDPRVKGRIEKEVSIRDQLETISKLSMELSGSFISQHGNKDWF</sequence>